<dbReference type="AlphaFoldDB" id="A0A376ABM7"/>
<proteinExistence type="predicted"/>
<sequence>MALVDVEKRNCAAFENLRRRSFAASRILSFLPMICAFL</sequence>
<evidence type="ECO:0000313" key="2">
    <source>
        <dbReference type="Proteomes" id="UP000254764"/>
    </source>
</evidence>
<organism evidence="1 2">
    <name type="scientific">Ciceribacter selenitireducens ATCC BAA-1503</name>
    <dbReference type="NCBI Taxonomy" id="1336235"/>
    <lineage>
        <taxon>Bacteria</taxon>
        <taxon>Pseudomonadati</taxon>
        <taxon>Pseudomonadota</taxon>
        <taxon>Alphaproteobacteria</taxon>
        <taxon>Hyphomicrobiales</taxon>
        <taxon>Rhizobiaceae</taxon>
        <taxon>Ciceribacter</taxon>
    </lineage>
</organism>
<reference evidence="2" key="1">
    <citation type="submission" date="2018-07" db="EMBL/GenBank/DDBJ databases">
        <authorList>
            <person name="Peiro R."/>
            <person name="Begona"/>
            <person name="Cbmso G."/>
            <person name="Lopez M."/>
            <person name="Gonzalez S."/>
        </authorList>
    </citation>
    <scope>NUCLEOTIDE SEQUENCE [LARGE SCALE GENOMIC DNA]</scope>
</reference>
<dbReference type="Proteomes" id="UP000254764">
    <property type="component" value="Unassembled WGS sequence"/>
</dbReference>
<gene>
    <name evidence="1" type="ORF">RHIZ70_959</name>
</gene>
<accession>A0A376ABM7</accession>
<evidence type="ECO:0000313" key="1">
    <source>
        <dbReference type="EMBL" id="SSC65251.1"/>
    </source>
</evidence>
<dbReference type="EMBL" id="UEYP01000001">
    <property type="protein sequence ID" value="SSC65251.1"/>
    <property type="molecule type" value="Genomic_DNA"/>
</dbReference>
<protein>
    <submittedName>
        <fullName evidence="1">Uncharacterized protein</fullName>
    </submittedName>
</protein>
<name>A0A376ABM7_9HYPH</name>
<keyword evidence="2" id="KW-1185">Reference proteome</keyword>